<evidence type="ECO:0000313" key="1">
    <source>
        <dbReference type="EMBL" id="SVD39849.1"/>
    </source>
</evidence>
<organism evidence="1">
    <name type="scientific">marine metagenome</name>
    <dbReference type="NCBI Taxonomy" id="408172"/>
    <lineage>
        <taxon>unclassified sequences</taxon>
        <taxon>metagenomes</taxon>
        <taxon>ecological metagenomes</taxon>
    </lineage>
</organism>
<gene>
    <name evidence="1" type="ORF">METZ01_LOCUS392703</name>
</gene>
<evidence type="ECO:0008006" key="2">
    <source>
        <dbReference type="Google" id="ProtNLM"/>
    </source>
</evidence>
<proteinExistence type="predicted"/>
<accession>A0A382V039</accession>
<protein>
    <recommendedName>
        <fullName evidence="2">Baseplate wedge subunit</fullName>
    </recommendedName>
</protein>
<dbReference type="InterPro" id="IPR022607">
    <property type="entry name" value="Phage_T4_Gp53_baseplate_wedge"/>
</dbReference>
<sequence length="177" mass="21402">MAYFKYFNKISYDVRGSQDRLEIDTVTNILQRVRLRLDGIKYRSFFAQHIIHDGETPEYLAHQFYGDSELHWIILYAHQATNPYYDWPLKYHDLKKFVEKKYGEKTYDPHHYEDDEGYVVDEEYFDRDSMSWVPTPGTTAVTNFEYEEKLNDNKRQLMIIRQEFIGGIVKEFKMLLK</sequence>
<name>A0A382V039_9ZZZZ</name>
<dbReference type="Pfam" id="PF11246">
    <property type="entry name" value="Phage_gp53"/>
    <property type="match status" value="1"/>
</dbReference>
<reference evidence="1" key="1">
    <citation type="submission" date="2018-05" db="EMBL/GenBank/DDBJ databases">
        <authorList>
            <person name="Lanie J.A."/>
            <person name="Ng W.-L."/>
            <person name="Kazmierczak K.M."/>
            <person name="Andrzejewski T.M."/>
            <person name="Davidsen T.M."/>
            <person name="Wayne K.J."/>
            <person name="Tettelin H."/>
            <person name="Glass J.I."/>
            <person name="Rusch D."/>
            <person name="Podicherti R."/>
            <person name="Tsui H.-C.T."/>
            <person name="Winkler M.E."/>
        </authorList>
    </citation>
    <scope>NUCLEOTIDE SEQUENCE</scope>
</reference>
<dbReference type="AlphaFoldDB" id="A0A382V039"/>
<dbReference type="EMBL" id="UINC01148138">
    <property type="protein sequence ID" value="SVD39849.1"/>
    <property type="molecule type" value="Genomic_DNA"/>
</dbReference>